<comment type="caution">
    <text evidence="1">The sequence shown here is derived from an EMBL/GenBank/DDBJ whole genome shotgun (WGS) entry which is preliminary data.</text>
</comment>
<gene>
    <name evidence="1" type="ORF">AZI85_00885</name>
</gene>
<proteinExistence type="predicted"/>
<reference evidence="1 2" key="1">
    <citation type="submission" date="2016-03" db="EMBL/GenBank/DDBJ databases">
        <authorList>
            <person name="Ploux O."/>
        </authorList>
    </citation>
    <scope>NUCLEOTIDE SEQUENCE [LARGE SCALE GENOMIC DNA]</scope>
    <source>
        <strain evidence="1 2">BER2</strain>
    </source>
</reference>
<name>A0A150WW56_BDEBC</name>
<organism evidence="1 2">
    <name type="scientific">Bdellovibrio bacteriovorus</name>
    <dbReference type="NCBI Taxonomy" id="959"/>
    <lineage>
        <taxon>Bacteria</taxon>
        <taxon>Pseudomonadati</taxon>
        <taxon>Bdellovibrionota</taxon>
        <taxon>Bdellovibrionia</taxon>
        <taxon>Bdellovibrionales</taxon>
        <taxon>Pseudobdellovibrionaceae</taxon>
        <taxon>Bdellovibrio</taxon>
    </lineage>
</organism>
<accession>A0A150WW56</accession>
<dbReference type="AlphaFoldDB" id="A0A150WW56"/>
<protein>
    <submittedName>
        <fullName evidence="1">Uncharacterized protein</fullName>
    </submittedName>
</protein>
<evidence type="ECO:0000313" key="1">
    <source>
        <dbReference type="EMBL" id="KYG70532.1"/>
    </source>
</evidence>
<evidence type="ECO:0000313" key="2">
    <source>
        <dbReference type="Proteomes" id="UP000075391"/>
    </source>
</evidence>
<dbReference type="Proteomes" id="UP000075391">
    <property type="component" value="Unassembled WGS sequence"/>
</dbReference>
<sequence>MGFLFSSLVVSDGGFAFRRSLRVFTASAGTPSRLGRRRGFASVRAIVAPAKALLRVSTLRLLRKANLR</sequence>
<dbReference type="EMBL" id="LUKF01000001">
    <property type="protein sequence ID" value="KYG70532.1"/>
    <property type="molecule type" value="Genomic_DNA"/>
</dbReference>